<feature type="transmembrane region" description="Helical" evidence="8">
    <location>
        <begin position="236"/>
        <end position="255"/>
    </location>
</feature>
<dbReference type="PANTHER" id="PTHR36838">
    <property type="entry name" value="AUXIN EFFLUX CARRIER FAMILY PROTEIN"/>
    <property type="match status" value="1"/>
</dbReference>
<evidence type="ECO:0000313" key="10">
    <source>
        <dbReference type="Proteomes" id="UP001219605"/>
    </source>
</evidence>
<proteinExistence type="predicted"/>
<evidence type="ECO:0000313" key="9">
    <source>
        <dbReference type="EMBL" id="WDZ87136.1"/>
    </source>
</evidence>
<organism evidence="9 10">
    <name type="scientific">Micromonospora cathayae</name>
    <dbReference type="NCBI Taxonomy" id="3028804"/>
    <lineage>
        <taxon>Bacteria</taxon>
        <taxon>Bacillati</taxon>
        <taxon>Actinomycetota</taxon>
        <taxon>Actinomycetes</taxon>
        <taxon>Micromonosporales</taxon>
        <taxon>Micromonosporaceae</taxon>
        <taxon>Micromonospora</taxon>
    </lineage>
</organism>
<name>A0ABY7ZWD5_9ACTN</name>
<keyword evidence="10" id="KW-1185">Reference proteome</keyword>
<dbReference type="EMBL" id="CP118615">
    <property type="protein sequence ID" value="WDZ87136.1"/>
    <property type="molecule type" value="Genomic_DNA"/>
</dbReference>
<dbReference type="Proteomes" id="UP001219605">
    <property type="component" value="Chromosome"/>
</dbReference>
<feature type="region of interest" description="Disordered" evidence="7">
    <location>
        <begin position="149"/>
        <end position="192"/>
    </location>
</feature>
<evidence type="ECO:0000256" key="7">
    <source>
        <dbReference type="SAM" id="MobiDB-lite"/>
    </source>
</evidence>
<evidence type="ECO:0000256" key="4">
    <source>
        <dbReference type="ARBA" id="ARBA00022692"/>
    </source>
</evidence>
<feature type="transmembrane region" description="Helical" evidence="8">
    <location>
        <begin position="267"/>
        <end position="290"/>
    </location>
</feature>
<evidence type="ECO:0000256" key="6">
    <source>
        <dbReference type="ARBA" id="ARBA00023136"/>
    </source>
</evidence>
<feature type="transmembrane region" description="Helical" evidence="8">
    <location>
        <begin position="329"/>
        <end position="349"/>
    </location>
</feature>
<feature type="transmembrane region" description="Helical" evidence="8">
    <location>
        <begin position="204"/>
        <end position="224"/>
    </location>
</feature>
<evidence type="ECO:0000256" key="5">
    <source>
        <dbReference type="ARBA" id="ARBA00022989"/>
    </source>
</evidence>
<evidence type="ECO:0000256" key="1">
    <source>
        <dbReference type="ARBA" id="ARBA00004141"/>
    </source>
</evidence>
<feature type="transmembrane region" description="Helical" evidence="8">
    <location>
        <begin position="296"/>
        <end position="317"/>
    </location>
</feature>
<reference evidence="9 10" key="1">
    <citation type="submission" date="2023-02" db="EMBL/GenBank/DDBJ databases">
        <authorList>
            <person name="Mo P."/>
        </authorList>
    </citation>
    <scope>NUCLEOTIDE SEQUENCE [LARGE SCALE GENOMIC DNA]</scope>
    <source>
        <strain evidence="9 10">HUAS 3</strain>
    </source>
</reference>
<feature type="transmembrane region" description="Helical" evidence="8">
    <location>
        <begin position="65"/>
        <end position="87"/>
    </location>
</feature>
<keyword evidence="4 8" id="KW-0812">Transmembrane</keyword>
<dbReference type="PANTHER" id="PTHR36838:SF3">
    <property type="entry name" value="TRANSPORTER AUXIN EFFLUX CARRIER EC FAMILY"/>
    <property type="match status" value="1"/>
</dbReference>
<keyword evidence="5 8" id="KW-1133">Transmembrane helix</keyword>
<feature type="transmembrane region" description="Helical" evidence="8">
    <location>
        <begin position="94"/>
        <end position="117"/>
    </location>
</feature>
<feature type="transmembrane region" description="Helical" evidence="8">
    <location>
        <begin position="6"/>
        <end position="22"/>
    </location>
</feature>
<feature type="transmembrane region" description="Helical" evidence="8">
    <location>
        <begin position="34"/>
        <end position="53"/>
    </location>
</feature>
<keyword evidence="2" id="KW-0813">Transport</keyword>
<keyword evidence="3" id="KW-1003">Cell membrane</keyword>
<keyword evidence="6 8" id="KW-0472">Membrane</keyword>
<accession>A0ABY7ZWD5</accession>
<sequence>MPGVLTGFAVIVAVVVVGWLVGRRGVLGPEASTVLARVSFFVATPALLFLTVARADVLGLVSSALVVTVLTVVVVAGGYLAVALLWWRRPAPEATIGALSSSYVNAANIGIPIAGYVLGDVSVVAPVMMLQLVVLTPLAFAVLETTAGARDPASGTADPPSGGPADGGPDRPPSGSQGGPPSGSPDRPAAGGRRSLVRVVAQPVANPVTVACALGVVCSLTGWLPPEPVLRPVELVAAMAVPAALLAYGLSLSGAPRPGAGDTGREVWLAVFLKAVAQPAVAYLVARYALGLPQPVVLAATVTAALPTAQNVFVYAVRYDRGVVLARDAVLLSTVAAVPVLLGIALLAAH</sequence>
<evidence type="ECO:0000256" key="8">
    <source>
        <dbReference type="SAM" id="Phobius"/>
    </source>
</evidence>
<protein>
    <submittedName>
        <fullName evidence="9">AEC family transporter</fullName>
    </submittedName>
</protein>
<feature type="transmembrane region" description="Helical" evidence="8">
    <location>
        <begin position="123"/>
        <end position="143"/>
    </location>
</feature>
<gene>
    <name evidence="9" type="ORF">PVK37_12370</name>
</gene>
<comment type="subcellular location">
    <subcellularLocation>
        <location evidence="1">Membrane</location>
        <topology evidence="1">Multi-pass membrane protein</topology>
    </subcellularLocation>
</comment>
<evidence type="ECO:0000256" key="2">
    <source>
        <dbReference type="ARBA" id="ARBA00022448"/>
    </source>
</evidence>
<evidence type="ECO:0000256" key="3">
    <source>
        <dbReference type="ARBA" id="ARBA00022475"/>
    </source>
</evidence>
<dbReference type="InterPro" id="IPR004776">
    <property type="entry name" value="Mem_transp_PIN-like"/>
</dbReference>
<dbReference type="Pfam" id="PF03547">
    <property type="entry name" value="Mem_trans"/>
    <property type="match status" value="1"/>
</dbReference>
<dbReference type="RefSeq" id="WP_275034026.1">
    <property type="nucleotide sequence ID" value="NZ_CP118615.1"/>
</dbReference>